<dbReference type="GO" id="GO:0046872">
    <property type="term" value="F:metal ion binding"/>
    <property type="evidence" value="ECO:0007669"/>
    <property type="project" value="UniProtKB-KW"/>
</dbReference>
<dbReference type="Proteomes" id="UP000760668">
    <property type="component" value="Unassembled WGS sequence"/>
</dbReference>
<dbReference type="RefSeq" id="WP_304247577.1">
    <property type="nucleotide sequence ID" value="NZ_DYUC01000027.1"/>
</dbReference>
<evidence type="ECO:0000259" key="5">
    <source>
        <dbReference type="SMART" id="SM00849"/>
    </source>
</evidence>
<keyword evidence="4" id="KW-0862">Zinc</keyword>
<evidence type="ECO:0000256" key="2">
    <source>
        <dbReference type="ARBA" id="ARBA00022723"/>
    </source>
</evidence>
<dbReference type="GO" id="GO:0016787">
    <property type="term" value="F:hydrolase activity"/>
    <property type="evidence" value="ECO:0007669"/>
    <property type="project" value="UniProtKB-KW"/>
</dbReference>
<evidence type="ECO:0000313" key="6">
    <source>
        <dbReference type="EMBL" id="HJG86107.1"/>
    </source>
</evidence>
<gene>
    <name evidence="6" type="ORF">K8V01_03605</name>
</gene>
<dbReference type="PANTHER" id="PTHR46233:SF3">
    <property type="entry name" value="HYDROXYACYLGLUTATHIONE HYDROLASE GLOC"/>
    <property type="match status" value="1"/>
</dbReference>
<protein>
    <submittedName>
        <fullName evidence="6">MBL fold metallo-hydrolase</fullName>
    </submittedName>
</protein>
<dbReference type="SMART" id="SM00849">
    <property type="entry name" value="Lactamase_B"/>
    <property type="match status" value="1"/>
</dbReference>
<dbReference type="SUPFAM" id="SSF56281">
    <property type="entry name" value="Metallo-hydrolase/oxidoreductase"/>
    <property type="match status" value="1"/>
</dbReference>
<dbReference type="Gene3D" id="3.60.15.10">
    <property type="entry name" value="Ribonuclease Z/Hydroxyacylglutathione hydrolase-like"/>
    <property type="match status" value="1"/>
</dbReference>
<comment type="caution">
    <text evidence="6">The sequence shown here is derived from an EMBL/GenBank/DDBJ whole genome shotgun (WGS) entry which is preliminary data.</text>
</comment>
<dbReference type="InterPro" id="IPR001279">
    <property type="entry name" value="Metallo-B-lactamas"/>
</dbReference>
<proteinExistence type="predicted"/>
<dbReference type="PANTHER" id="PTHR46233">
    <property type="entry name" value="HYDROXYACYLGLUTATHIONE HYDROLASE GLOC"/>
    <property type="match status" value="1"/>
</dbReference>
<keyword evidence="3" id="KW-0378">Hydrolase</keyword>
<accession>A0A921SSC3</accession>
<evidence type="ECO:0000313" key="7">
    <source>
        <dbReference type="Proteomes" id="UP000760668"/>
    </source>
</evidence>
<evidence type="ECO:0000256" key="1">
    <source>
        <dbReference type="ARBA" id="ARBA00001947"/>
    </source>
</evidence>
<dbReference type="InterPro" id="IPR036866">
    <property type="entry name" value="RibonucZ/Hydroxyglut_hydro"/>
</dbReference>
<dbReference type="CDD" id="cd06262">
    <property type="entry name" value="metallo-hydrolase-like_MBL-fold"/>
    <property type="match status" value="1"/>
</dbReference>
<feature type="domain" description="Metallo-beta-lactamase" evidence="5">
    <location>
        <begin position="20"/>
        <end position="187"/>
    </location>
</feature>
<dbReference type="EMBL" id="DYUC01000027">
    <property type="protein sequence ID" value="HJG86107.1"/>
    <property type="molecule type" value="Genomic_DNA"/>
</dbReference>
<reference evidence="6" key="1">
    <citation type="journal article" date="2021" name="PeerJ">
        <title>Extensive microbial diversity within the chicken gut microbiome revealed by metagenomics and culture.</title>
        <authorList>
            <person name="Gilroy R."/>
            <person name="Ravi A."/>
            <person name="Getino M."/>
            <person name="Pursley I."/>
            <person name="Horton D.L."/>
            <person name="Alikhan N.F."/>
            <person name="Baker D."/>
            <person name="Gharbi K."/>
            <person name="Hall N."/>
            <person name="Watson M."/>
            <person name="Adriaenssens E.M."/>
            <person name="Foster-Nyarko E."/>
            <person name="Jarju S."/>
            <person name="Secka A."/>
            <person name="Antonio M."/>
            <person name="Oren A."/>
            <person name="Chaudhuri R.R."/>
            <person name="La Ragione R."/>
            <person name="Hildebrand F."/>
            <person name="Pallen M.J."/>
        </authorList>
    </citation>
    <scope>NUCLEOTIDE SEQUENCE</scope>
    <source>
        <strain evidence="6">CHK179-5677</strain>
    </source>
</reference>
<dbReference type="AlphaFoldDB" id="A0A921SSC3"/>
<comment type="cofactor">
    <cofactor evidence="1">
        <name>Zn(2+)</name>
        <dbReference type="ChEBI" id="CHEBI:29105"/>
    </cofactor>
</comment>
<name>A0A921SSC3_9FIRM</name>
<dbReference type="InterPro" id="IPR051453">
    <property type="entry name" value="MBL_Glyoxalase_II"/>
</dbReference>
<keyword evidence="2" id="KW-0479">Metal-binding</keyword>
<evidence type="ECO:0000256" key="4">
    <source>
        <dbReference type="ARBA" id="ARBA00022833"/>
    </source>
</evidence>
<evidence type="ECO:0000256" key="3">
    <source>
        <dbReference type="ARBA" id="ARBA00022801"/>
    </source>
</evidence>
<sequence>MNASEVLNMIFKQLSVPPIGTNCYIFGDDAAKLGAIVDPGGDAAGILAAVGDLGLTVSAIFLTHGHYDHVGALPELRRALPGVPVYLHPADRAIRDGALIPDPGPTEDYVDGDRVSVGGLTVEVLHTPGHTPGGVSLKVGDTLFTGDTLFRGSMGRTDLPGGSYDQLMDSLRRLAALPGDYKVCPGHDALSTLETERKSNYYMREALGQ</sequence>
<organism evidence="6 7">
    <name type="scientific">Pseudoflavonifractor capillosus</name>
    <dbReference type="NCBI Taxonomy" id="106588"/>
    <lineage>
        <taxon>Bacteria</taxon>
        <taxon>Bacillati</taxon>
        <taxon>Bacillota</taxon>
        <taxon>Clostridia</taxon>
        <taxon>Eubacteriales</taxon>
        <taxon>Oscillospiraceae</taxon>
        <taxon>Pseudoflavonifractor</taxon>
    </lineage>
</organism>
<reference evidence="6" key="2">
    <citation type="submission" date="2021-09" db="EMBL/GenBank/DDBJ databases">
        <authorList>
            <person name="Gilroy R."/>
        </authorList>
    </citation>
    <scope>NUCLEOTIDE SEQUENCE</scope>
    <source>
        <strain evidence="6">CHK179-5677</strain>
    </source>
</reference>
<dbReference type="Pfam" id="PF00753">
    <property type="entry name" value="Lactamase_B"/>
    <property type="match status" value="1"/>
</dbReference>